<name>A0ABR1IV21_9AGAR</name>
<evidence type="ECO:0000313" key="4">
    <source>
        <dbReference type="Proteomes" id="UP001498398"/>
    </source>
</evidence>
<proteinExistence type="predicted"/>
<feature type="region of interest" description="Disordered" evidence="1">
    <location>
        <begin position="84"/>
        <end position="106"/>
    </location>
</feature>
<keyword evidence="4" id="KW-1185">Reference proteome</keyword>
<dbReference type="Proteomes" id="UP001498398">
    <property type="component" value="Unassembled WGS sequence"/>
</dbReference>
<feature type="compositionally biased region" description="Low complexity" evidence="1">
    <location>
        <begin position="91"/>
        <end position="102"/>
    </location>
</feature>
<feature type="signal peptide" evidence="2">
    <location>
        <begin position="1"/>
        <end position="21"/>
    </location>
</feature>
<sequence length="283" mass="27446">MFNKIFASITLVLALSAHVKGHTLMTPALGVDGAGARSDVQVLGRKGASCGDMNVASNIDTSTPVAAAPDGTFTVTATNFNRRRDGSRELTATADSTGTGSSFNAPVTIAQNGDPKPKQLGSDQIVASLPAGMTCTGGASGNLCLVSFVNGAAQGFGNCVVVSQDTSGAGAAAAGTSAAGVDTTGTAGTGAIAGNAASGSVAPTANTAGAGAVVANAATGSSTNTAGSAVSQAGNAVPANAQIQPSQAGTRAARALLAALEVRGEDDLDVQIVKRALADWIWA</sequence>
<organism evidence="3 4">
    <name type="scientific">Marasmiellus scandens</name>
    <dbReference type="NCBI Taxonomy" id="2682957"/>
    <lineage>
        <taxon>Eukaryota</taxon>
        <taxon>Fungi</taxon>
        <taxon>Dikarya</taxon>
        <taxon>Basidiomycota</taxon>
        <taxon>Agaricomycotina</taxon>
        <taxon>Agaricomycetes</taxon>
        <taxon>Agaricomycetidae</taxon>
        <taxon>Agaricales</taxon>
        <taxon>Marasmiineae</taxon>
        <taxon>Omphalotaceae</taxon>
        <taxon>Marasmiellus</taxon>
    </lineage>
</organism>
<evidence type="ECO:0000256" key="1">
    <source>
        <dbReference type="SAM" id="MobiDB-lite"/>
    </source>
</evidence>
<reference evidence="3 4" key="1">
    <citation type="submission" date="2024-01" db="EMBL/GenBank/DDBJ databases">
        <title>A draft genome for the cacao thread blight pathogen Marasmiellus scandens.</title>
        <authorList>
            <person name="Baruah I.K."/>
            <person name="Leung J."/>
            <person name="Bukari Y."/>
            <person name="Amoako-Attah I."/>
            <person name="Meinhardt L.W."/>
            <person name="Bailey B.A."/>
            <person name="Cohen S.P."/>
        </authorList>
    </citation>
    <scope>NUCLEOTIDE SEQUENCE [LARGE SCALE GENOMIC DNA]</scope>
    <source>
        <strain evidence="3 4">GH-19</strain>
    </source>
</reference>
<evidence type="ECO:0000256" key="2">
    <source>
        <dbReference type="SAM" id="SignalP"/>
    </source>
</evidence>
<comment type="caution">
    <text evidence="3">The sequence shown here is derived from an EMBL/GenBank/DDBJ whole genome shotgun (WGS) entry which is preliminary data.</text>
</comment>
<evidence type="ECO:0000313" key="3">
    <source>
        <dbReference type="EMBL" id="KAK7438905.1"/>
    </source>
</evidence>
<protein>
    <submittedName>
        <fullName evidence="3">Uncharacterized protein</fullName>
    </submittedName>
</protein>
<keyword evidence="2" id="KW-0732">Signal</keyword>
<gene>
    <name evidence="3" type="ORF">VKT23_017832</name>
</gene>
<accession>A0ABR1IV21</accession>
<feature type="chain" id="PRO_5045244834" evidence="2">
    <location>
        <begin position="22"/>
        <end position="283"/>
    </location>
</feature>
<dbReference type="EMBL" id="JBANRG010000076">
    <property type="protein sequence ID" value="KAK7438905.1"/>
    <property type="molecule type" value="Genomic_DNA"/>
</dbReference>